<dbReference type="PANTHER" id="PTHR42760:SF115">
    <property type="entry name" value="3-OXOACYL-[ACYL-CARRIER-PROTEIN] REDUCTASE FABG"/>
    <property type="match status" value="1"/>
</dbReference>
<dbReference type="PRINTS" id="PR00081">
    <property type="entry name" value="GDHRDH"/>
</dbReference>
<dbReference type="InterPro" id="IPR002347">
    <property type="entry name" value="SDR_fam"/>
</dbReference>
<dbReference type="Pfam" id="PF13561">
    <property type="entry name" value="adh_short_C2"/>
    <property type="match status" value="1"/>
</dbReference>
<reference evidence="3 4" key="1">
    <citation type="submission" date="2016-10" db="EMBL/GenBank/DDBJ databases">
        <authorList>
            <person name="de Groot N.N."/>
        </authorList>
    </citation>
    <scope>NUCLEOTIDE SEQUENCE [LARGE SCALE GENOMIC DNA]</scope>
    <source>
        <strain evidence="3 4">DSM 23126</strain>
    </source>
</reference>
<sequence length="252" mass="26584">MARLQNKVAIVTGAAGGIGLGTARLFAEEGAKVIAADVQLDLLQEEVKKIQDEGADITALELDTTSEGDWKKAVQKAVDTYGQVDVLVNNAGIHYPSKILETSLEEWNKVMNVDSTGYFLGMREVIPEMQKAGQGSIINIASMAALTGSGAAGGNGTAYSAAKGAVRSMTTHVAAHFAEESIRANSIHPGPIRTPIMGERQKTISKDNQDVVPLPPHHGEAVDIAYAALYYASDESRFVTGDEMVVDGGSLA</sequence>
<dbReference type="PRINTS" id="PR00080">
    <property type="entry name" value="SDRFAMILY"/>
</dbReference>
<dbReference type="PANTHER" id="PTHR42760">
    <property type="entry name" value="SHORT-CHAIN DEHYDROGENASES/REDUCTASES FAMILY MEMBER"/>
    <property type="match status" value="1"/>
</dbReference>
<dbReference type="InterPro" id="IPR036291">
    <property type="entry name" value="NAD(P)-bd_dom_sf"/>
</dbReference>
<dbReference type="AlphaFoldDB" id="A0A1H2RI65"/>
<dbReference type="NCBIfam" id="NF005559">
    <property type="entry name" value="PRK07231.1"/>
    <property type="match status" value="1"/>
</dbReference>
<dbReference type="FunFam" id="3.40.50.720:FF:000084">
    <property type="entry name" value="Short-chain dehydrogenase reductase"/>
    <property type="match status" value="1"/>
</dbReference>
<dbReference type="PROSITE" id="PS00061">
    <property type="entry name" value="ADH_SHORT"/>
    <property type="match status" value="1"/>
</dbReference>
<protein>
    <submittedName>
        <fullName evidence="3">Cyclopentanol dehydrogenase</fullName>
    </submittedName>
</protein>
<comment type="similarity">
    <text evidence="1">Belongs to the short-chain dehydrogenases/reductases (SDR) family.</text>
</comment>
<evidence type="ECO:0000313" key="3">
    <source>
        <dbReference type="EMBL" id="SDW18860.1"/>
    </source>
</evidence>
<dbReference type="EMBL" id="FNNC01000001">
    <property type="protein sequence ID" value="SDW18860.1"/>
    <property type="molecule type" value="Genomic_DNA"/>
</dbReference>
<gene>
    <name evidence="3" type="ORF">SAMN05421781_0773</name>
</gene>
<keyword evidence="4" id="KW-1185">Reference proteome</keyword>
<organism evidence="3 4">
    <name type="scientific">Marinococcus luteus</name>
    <dbReference type="NCBI Taxonomy" id="1122204"/>
    <lineage>
        <taxon>Bacteria</taxon>
        <taxon>Bacillati</taxon>
        <taxon>Bacillota</taxon>
        <taxon>Bacilli</taxon>
        <taxon>Bacillales</taxon>
        <taxon>Bacillaceae</taxon>
        <taxon>Marinococcus</taxon>
    </lineage>
</organism>
<dbReference type="InterPro" id="IPR020904">
    <property type="entry name" value="Sc_DH/Rdtase_CS"/>
</dbReference>
<evidence type="ECO:0000256" key="2">
    <source>
        <dbReference type="ARBA" id="ARBA00023002"/>
    </source>
</evidence>
<dbReference type="OrthoDB" id="286404at2"/>
<evidence type="ECO:0000313" key="4">
    <source>
        <dbReference type="Proteomes" id="UP000199488"/>
    </source>
</evidence>
<dbReference type="GO" id="GO:0016616">
    <property type="term" value="F:oxidoreductase activity, acting on the CH-OH group of donors, NAD or NADP as acceptor"/>
    <property type="evidence" value="ECO:0007669"/>
    <property type="project" value="TreeGrafter"/>
</dbReference>
<proteinExistence type="inferred from homology"/>
<evidence type="ECO:0000256" key="1">
    <source>
        <dbReference type="ARBA" id="ARBA00006484"/>
    </source>
</evidence>
<accession>A0A1H2RI65</accession>
<dbReference type="RefSeq" id="WP_091611384.1">
    <property type="nucleotide sequence ID" value="NZ_FNNC01000001.1"/>
</dbReference>
<name>A0A1H2RI65_9BACI</name>
<dbReference type="SUPFAM" id="SSF51735">
    <property type="entry name" value="NAD(P)-binding Rossmann-fold domains"/>
    <property type="match status" value="1"/>
</dbReference>
<keyword evidence="2" id="KW-0560">Oxidoreductase</keyword>
<dbReference type="STRING" id="1122204.SAMN05421781_0773"/>
<dbReference type="GO" id="GO:0008206">
    <property type="term" value="P:bile acid metabolic process"/>
    <property type="evidence" value="ECO:0007669"/>
    <property type="project" value="UniProtKB-ARBA"/>
</dbReference>
<dbReference type="Proteomes" id="UP000199488">
    <property type="component" value="Unassembled WGS sequence"/>
</dbReference>
<dbReference type="Gene3D" id="3.40.50.720">
    <property type="entry name" value="NAD(P)-binding Rossmann-like Domain"/>
    <property type="match status" value="1"/>
</dbReference>